<keyword evidence="3" id="KW-0812">Transmembrane</keyword>
<dbReference type="InterPro" id="IPR036291">
    <property type="entry name" value="NAD(P)-bd_dom_sf"/>
</dbReference>
<proteinExistence type="inferred from homology"/>
<keyword evidence="3" id="KW-1133">Transmembrane helix</keyword>
<keyword evidence="3" id="KW-0472">Membrane</keyword>
<keyword evidence="6" id="KW-1185">Reference proteome</keyword>
<dbReference type="Gene3D" id="3.40.50.720">
    <property type="entry name" value="NAD(P)-binding Rossmann-like Domain"/>
    <property type="match status" value="1"/>
</dbReference>
<feature type="region of interest" description="Disordered" evidence="2">
    <location>
        <begin position="555"/>
        <end position="575"/>
    </location>
</feature>
<feature type="transmembrane region" description="Helical" evidence="3">
    <location>
        <begin position="481"/>
        <end position="505"/>
    </location>
</feature>
<dbReference type="PANTHER" id="PTHR12286">
    <property type="entry name" value="SACCHAROPINE DEHYDROGENASE-LIKE OXIDOREDUCTASE"/>
    <property type="match status" value="1"/>
</dbReference>
<evidence type="ECO:0000256" key="3">
    <source>
        <dbReference type="SAM" id="Phobius"/>
    </source>
</evidence>
<accession>A0ABQ8JDW0</accession>
<dbReference type="Pfam" id="PF03435">
    <property type="entry name" value="Sacchrp_dh_NADP"/>
    <property type="match status" value="1"/>
</dbReference>
<gene>
    <name evidence="5" type="ORF">DERP_001045</name>
</gene>
<feature type="compositionally biased region" description="Acidic residues" evidence="2">
    <location>
        <begin position="561"/>
        <end position="573"/>
    </location>
</feature>
<organism evidence="5 6">
    <name type="scientific">Dermatophagoides pteronyssinus</name>
    <name type="common">European house dust mite</name>
    <dbReference type="NCBI Taxonomy" id="6956"/>
    <lineage>
        <taxon>Eukaryota</taxon>
        <taxon>Metazoa</taxon>
        <taxon>Ecdysozoa</taxon>
        <taxon>Arthropoda</taxon>
        <taxon>Chelicerata</taxon>
        <taxon>Arachnida</taxon>
        <taxon>Acari</taxon>
        <taxon>Acariformes</taxon>
        <taxon>Sarcoptiformes</taxon>
        <taxon>Astigmata</taxon>
        <taxon>Psoroptidia</taxon>
        <taxon>Analgoidea</taxon>
        <taxon>Pyroglyphidae</taxon>
        <taxon>Dermatophagoidinae</taxon>
        <taxon>Dermatophagoides</taxon>
    </lineage>
</organism>
<reference evidence="5 6" key="2">
    <citation type="journal article" date="2022" name="Mol. Biol. Evol.">
        <title>Comparative Genomics Reveals Insights into the Divergent Evolution of Astigmatic Mites and Household Pest Adaptations.</title>
        <authorList>
            <person name="Xiong Q."/>
            <person name="Wan A.T."/>
            <person name="Liu X."/>
            <person name="Fung C.S."/>
            <person name="Xiao X."/>
            <person name="Malainual N."/>
            <person name="Hou J."/>
            <person name="Wang L."/>
            <person name="Wang M."/>
            <person name="Yang K.Y."/>
            <person name="Cui Y."/>
            <person name="Leung E.L."/>
            <person name="Nong W."/>
            <person name="Shin S.K."/>
            <person name="Au S.W."/>
            <person name="Jeong K.Y."/>
            <person name="Chew F.T."/>
            <person name="Hui J.H."/>
            <person name="Leung T.F."/>
            <person name="Tungtrongchitr A."/>
            <person name="Zhong N."/>
            <person name="Liu Z."/>
            <person name="Tsui S.K."/>
        </authorList>
    </citation>
    <scope>NUCLEOTIDE SEQUENCE [LARGE SCALE GENOMIC DNA]</scope>
    <source>
        <strain evidence="5">Derp</strain>
    </source>
</reference>
<evidence type="ECO:0000313" key="5">
    <source>
        <dbReference type="EMBL" id="KAH9420617.1"/>
    </source>
</evidence>
<dbReference type="Proteomes" id="UP000887458">
    <property type="component" value="Unassembled WGS sequence"/>
</dbReference>
<dbReference type="SUPFAM" id="SSF51735">
    <property type="entry name" value="NAD(P)-binding Rossmann-fold domains"/>
    <property type="match status" value="1"/>
</dbReference>
<protein>
    <recommendedName>
        <fullName evidence="4">Saccharopine dehydrogenase NADP binding domain-containing protein</fullName>
    </recommendedName>
</protein>
<name>A0ABQ8JDW0_DERPT</name>
<dbReference type="InterPro" id="IPR005097">
    <property type="entry name" value="Sacchrp_dh_NADP-bd"/>
</dbReference>
<reference evidence="5 6" key="1">
    <citation type="journal article" date="2018" name="J. Allergy Clin. Immunol.">
        <title>High-quality assembly of Dermatophagoides pteronyssinus genome and transcriptome reveals a wide range of novel allergens.</title>
        <authorList>
            <person name="Liu X.Y."/>
            <person name="Yang K.Y."/>
            <person name="Wang M.Q."/>
            <person name="Kwok J.S."/>
            <person name="Zeng X."/>
            <person name="Yang Z."/>
            <person name="Xiao X.J."/>
            <person name="Lau C.P."/>
            <person name="Li Y."/>
            <person name="Huang Z.M."/>
            <person name="Ba J.G."/>
            <person name="Yim A.K."/>
            <person name="Ouyang C.Y."/>
            <person name="Ngai S.M."/>
            <person name="Chan T.F."/>
            <person name="Leung E.L."/>
            <person name="Liu L."/>
            <person name="Liu Z.G."/>
            <person name="Tsui S.K."/>
        </authorList>
    </citation>
    <scope>NUCLEOTIDE SEQUENCE [LARGE SCALE GENOMIC DNA]</scope>
    <source>
        <strain evidence="5">Derp</strain>
    </source>
</reference>
<feature type="domain" description="Saccharopine dehydrogenase NADP binding" evidence="4">
    <location>
        <begin position="212"/>
        <end position="349"/>
    </location>
</feature>
<dbReference type="InterPro" id="IPR051276">
    <property type="entry name" value="Saccharopine_DH-like_oxidrdct"/>
</dbReference>
<dbReference type="EMBL" id="NJHN03000047">
    <property type="protein sequence ID" value="KAH9420617.1"/>
    <property type="molecule type" value="Genomic_DNA"/>
</dbReference>
<comment type="similarity">
    <text evidence="1">Belongs to the saccharopine dehydrogenase family.</text>
</comment>
<sequence>MDSKFNKTIRTDKRLRLEIDELLADVNDFMWLWHGWPIWVYRKVLYAPNTVTMDDRIRIQRSLTEQMPDYEQLAFVRRMIETQLPESDERKNRIEKLDRALAKTEHGRAFLVELIKKIDNLLGFVSKESVLQEKEDLEKMIMENSRVDKYVAKSWASIQKIFNTKPRSFRSRQIIESLMKRRTPKQTRMQDVSETIMKINIFQKKNKKFDLIIFGATGFTGFYVLRELLLSLEQRKSEYEHLKWAIAGRNEQKMTMKLEEVGQELNKNLENVTKIVADCSNTNSLLEMAKRSRLIINCVGPYCFYGRPVVQACVEAGTHHIDISGEPNYIEAMAIEFHNQAKEKGLIIISTCGWDSIPCDLGVQVTKQKFPGRLHSVETFVSTIPGSEGYKINTGTLNSAINGYRTMNELRAIRRRLYSEVLTVKIPRSRIVLKRKTLPFTRDEVSGWNVEFPGSDRSVVQRTQYYNYEHFKEPPLQIQTYFTVASFTHLMGLIVFAAMFAVMTATSFGSRLLSRYPEVFTAGAFSKKGPTRAQIESSRFRTTIIGRGWSKRVLEQQSNPDDVDSEPETEPDETITVQVSGRDPGYMATSTCLIQSGLTILMESDNIPRGVLTPASAFRNTHLLDRLQERDFTIEVVSSQRIEN</sequence>
<evidence type="ECO:0000256" key="1">
    <source>
        <dbReference type="ARBA" id="ARBA00038048"/>
    </source>
</evidence>
<evidence type="ECO:0000313" key="6">
    <source>
        <dbReference type="Proteomes" id="UP000887458"/>
    </source>
</evidence>
<evidence type="ECO:0000259" key="4">
    <source>
        <dbReference type="Pfam" id="PF03435"/>
    </source>
</evidence>
<evidence type="ECO:0000256" key="2">
    <source>
        <dbReference type="SAM" id="MobiDB-lite"/>
    </source>
</evidence>
<comment type="caution">
    <text evidence="5">The sequence shown here is derived from an EMBL/GenBank/DDBJ whole genome shotgun (WGS) entry which is preliminary data.</text>
</comment>
<dbReference type="PANTHER" id="PTHR12286:SF5">
    <property type="entry name" value="SACCHAROPINE DEHYDROGENASE-LIKE OXIDOREDUCTASE"/>
    <property type="match status" value="1"/>
</dbReference>